<name>A0A1I0P492_9EURY</name>
<reference evidence="4" key="1">
    <citation type="submission" date="2016-10" db="EMBL/GenBank/DDBJ databases">
        <authorList>
            <person name="Varghese N."/>
        </authorList>
    </citation>
    <scope>NUCLEOTIDE SEQUENCE [LARGE SCALE GENOMIC DNA]</scope>
    <source>
        <strain evidence="4">CGMCC 1.12284</strain>
    </source>
</reference>
<dbReference type="InterPro" id="IPR055713">
    <property type="entry name" value="DUF7289"/>
</dbReference>
<dbReference type="Pfam" id="PF23960">
    <property type="entry name" value="DUF7289"/>
    <property type="match status" value="1"/>
</dbReference>
<dbReference type="Pfam" id="PF23981">
    <property type="entry name" value="DUF7305"/>
    <property type="match status" value="1"/>
</dbReference>
<evidence type="ECO:0000259" key="2">
    <source>
        <dbReference type="Pfam" id="PF23981"/>
    </source>
</evidence>
<evidence type="ECO:0000256" key="1">
    <source>
        <dbReference type="SAM" id="Phobius"/>
    </source>
</evidence>
<evidence type="ECO:0000313" key="3">
    <source>
        <dbReference type="EMBL" id="SEW09169.1"/>
    </source>
</evidence>
<keyword evidence="1" id="KW-1133">Transmembrane helix</keyword>
<keyword evidence="1" id="KW-0812">Transmembrane</keyword>
<accession>A0A1I0P492</accession>
<keyword evidence="1" id="KW-0472">Membrane</keyword>
<protein>
    <recommendedName>
        <fullName evidence="2">DUF7305 domain-containing protein</fullName>
    </recommendedName>
</protein>
<sequence>MGFRQDDTSSLLSARGQSTLIGVVLLIGMVATISVGVLLFAGDAMSAAEQQSEREQVEQSFVELSQKMSTTSTNDDVPQAMDLAVGQNGAVVMTDTGKLQIEGGNVSENISIGAIEYEGNDGSRIAYQAGGVFSETGEETRVVSAPPITYSAETETLTLPVVNIGDEEDLHSGDVYINHNKTDPLHDATLVENDSVTITVTSQYYRGWEEYFEQQGGPTAVRDVKTYPNNDTGVVRAEFGYRDISDAFRTGAIYANDFNASNGVDIDENMTEQAAFPPLSEEIDRLINETAPPDGELDGEKVTYLGEVTERNDSVSDGVYFAEEIKENGHLDFSLSEGNATLVVNGSISSDDKEKMITVSDYEDGNSLRVYVKGDYNARNGGKTCVTVEGCEVNEDATVIQMTVSSNSEIDFGSGGKARFEGVLYAGGTDENWSKRSSCKDQVCFHSNPSFYGSLVASSVDLQGGGGSIDFEYDEDLQDADIDVYPDPSSLPPQLTYLNIAEHKVDVKNN</sequence>
<dbReference type="Proteomes" id="UP000183275">
    <property type="component" value="Unassembled WGS sequence"/>
</dbReference>
<feature type="transmembrane region" description="Helical" evidence="1">
    <location>
        <begin position="20"/>
        <end position="41"/>
    </location>
</feature>
<dbReference type="OrthoDB" id="148042at2157"/>
<feature type="domain" description="DUF7305" evidence="2">
    <location>
        <begin position="265"/>
        <end position="479"/>
    </location>
</feature>
<keyword evidence="4" id="KW-1185">Reference proteome</keyword>
<organism evidence="3 4">
    <name type="scientific">Natrinema salifodinae</name>
    <dbReference type="NCBI Taxonomy" id="1202768"/>
    <lineage>
        <taxon>Archaea</taxon>
        <taxon>Methanobacteriati</taxon>
        <taxon>Methanobacteriota</taxon>
        <taxon>Stenosarchaea group</taxon>
        <taxon>Halobacteria</taxon>
        <taxon>Halobacteriales</taxon>
        <taxon>Natrialbaceae</taxon>
        <taxon>Natrinema</taxon>
    </lineage>
</organism>
<proteinExistence type="predicted"/>
<dbReference type="InterPro" id="IPR055729">
    <property type="entry name" value="DUF7305"/>
</dbReference>
<evidence type="ECO:0000313" key="4">
    <source>
        <dbReference type="Proteomes" id="UP000183275"/>
    </source>
</evidence>
<dbReference type="EMBL" id="FOIS01000003">
    <property type="protein sequence ID" value="SEW09169.1"/>
    <property type="molecule type" value="Genomic_DNA"/>
</dbReference>
<dbReference type="RefSeq" id="WP_049989571.1">
    <property type="nucleotide sequence ID" value="NZ_FOIS01000003.1"/>
</dbReference>
<gene>
    <name evidence="3" type="ORF">SAMN05216285_2132</name>
</gene>
<dbReference type="AlphaFoldDB" id="A0A1I0P492"/>